<feature type="compositionally biased region" description="Low complexity" evidence="9">
    <location>
        <begin position="813"/>
        <end position="824"/>
    </location>
</feature>
<dbReference type="GO" id="GO:0071004">
    <property type="term" value="C:U2-type prespliceosome"/>
    <property type="evidence" value="ECO:0007669"/>
    <property type="project" value="TreeGrafter"/>
</dbReference>
<evidence type="ECO:0000256" key="1">
    <source>
        <dbReference type="ARBA" id="ARBA00004123"/>
    </source>
</evidence>
<dbReference type="InterPro" id="IPR029071">
    <property type="entry name" value="Ubiquitin-like_domsf"/>
</dbReference>
<dbReference type="SMART" id="SM00667">
    <property type="entry name" value="LisH"/>
    <property type="match status" value="1"/>
</dbReference>
<dbReference type="Gene3D" id="1.20.960.30">
    <property type="match status" value="1"/>
</dbReference>
<dbReference type="Gene3D" id="2.130.10.10">
    <property type="entry name" value="YVTN repeat-like/Quinoprotein amine dehydrogenase"/>
    <property type="match status" value="1"/>
</dbReference>
<feature type="domain" description="SURP motif" evidence="11">
    <location>
        <begin position="522"/>
        <end position="566"/>
    </location>
</feature>
<evidence type="ECO:0000256" key="8">
    <source>
        <dbReference type="PROSITE-ProRule" id="PRU00221"/>
    </source>
</evidence>
<evidence type="ECO:0000313" key="13">
    <source>
        <dbReference type="Proteomes" id="UP000014064"/>
    </source>
</evidence>
<dbReference type="PROSITE" id="PS50294">
    <property type="entry name" value="WD_REPEATS_REGION"/>
    <property type="match status" value="4"/>
</dbReference>
<dbReference type="STRING" id="1299270.R9AKR1"/>
<keyword evidence="13" id="KW-1185">Reference proteome</keyword>
<dbReference type="InterPro" id="IPR015943">
    <property type="entry name" value="WD40/YVTN_repeat-like_dom_sf"/>
</dbReference>
<keyword evidence="3" id="KW-0507">mRNA processing</keyword>
<reference evidence="13" key="1">
    <citation type="journal article" date="2013" name="BMC Genomics">
        <title>Genome and transcriptome sequencing of the halophilic fungus Wallemia ichthyophaga: haloadaptations present and absent.</title>
        <authorList>
            <person name="Zajc J."/>
            <person name="Liu Y."/>
            <person name="Dai W."/>
            <person name="Yang Z."/>
            <person name="Hu J."/>
            <person name="Gostincar C."/>
            <person name="Gunde-Cimerman N."/>
        </authorList>
    </citation>
    <scope>NUCLEOTIDE SEQUENCE [LARGE SCALE GENOMIC DNA]</scope>
    <source>
        <strain evidence="13">EXF-994 / CBS 113033</strain>
    </source>
</reference>
<dbReference type="PANTHER" id="PTHR15316:SF1">
    <property type="entry name" value="SPLICING FACTOR 3A SUBUNIT 1"/>
    <property type="match status" value="1"/>
</dbReference>
<feature type="domain" description="SURP motif" evidence="11">
    <location>
        <begin position="628"/>
        <end position="670"/>
    </location>
</feature>
<feature type="compositionally biased region" description="Polar residues" evidence="9">
    <location>
        <begin position="586"/>
        <end position="600"/>
    </location>
</feature>
<proteinExistence type="predicted"/>
<dbReference type="Pfam" id="PF08513">
    <property type="entry name" value="LisH"/>
    <property type="match status" value="1"/>
</dbReference>
<dbReference type="GeneID" id="20376307"/>
<dbReference type="FunFam" id="1.10.10.790:FF:000001">
    <property type="entry name" value="Splicing factor 3a, subunit 1"/>
    <property type="match status" value="1"/>
</dbReference>
<dbReference type="SMART" id="SM00320">
    <property type="entry name" value="WD40"/>
    <property type="match status" value="6"/>
</dbReference>
<evidence type="ECO:0000256" key="4">
    <source>
        <dbReference type="ARBA" id="ARBA00022728"/>
    </source>
</evidence>
<dbReference type="Pfam" id="PF00400">
    <property type="entry name" value="WD40"/>
    <property type="match status" value="5"/>
</dbReference>
<dbReference type="PROSITE" id="PS50053">
    <property type="entry name" value="UBIQUITIN_2"/>
    <property type="match status" value="1"/>
</dbReference>
<feature type="region of interest" description="Disordered" evidence="9">
    <location>
        <begin position="803"/>
        <end position="824"/>
    </location>
</feature>
<dbReference type="PANTHER" id="PTHR15316">
    <property type="entry name" value="SPLICEOSOME ASSOCIATED PROTEIN 114/SWAP SPLICING FACTOR-RELATED"/>
    <property type="match status" value="1"/>
</dbReference>
<evidence type="ECO:0000256" key="9">
    <source>
        <dbReference type="SAM" id="MobiDB-lite"/>
    </source>
</evidence>
<feature type="compositionally biased region" description="Basic and acidic residues" evidence="9">
    <location>
        <begin position="171"/>
        <end position="188"/>
    </location>
</feature>
<keyword evidence="6" id="KW-0508">mRNA splicing</keyword>
<dbReference type="GO" id="GO:0045292">
    <property type="term" value="P:mRNA cis splicing, via spliceosome"/>
    <property type="evidence" value="ECO:0007669"/>
    <property type="project" value="InterPro"/>
</dbReference>
<dbReference type="InterPro" id="IPR035967">
    <property type="entry name" value="SWAP/Surp_sf"/>
</dbReference>
<evidence type="ECO:0000256" key="7">
    <source>
        <dbReference type="ARBA" id="ARBA00023242"/>
    </source>
</evidence>
<feature type="region of interest" description="Disordered" evidence="9">
    <location>
        <begin position="838"/>
        <end position="859"/>
    </location>
</feature>
<feature type="repeat" description="WD" evidence="8">
    <location>
        <begin position="287"/>
        <end position="318"/>
    </location>
</feature>
<dbReference type="PROSITE" id="PS50128">
    <property type="entry name" value="SURP"/>
    <property type="match status" value="2"/>
</dbReference>
<dbReference type="SMART" id="SM00648">
    <property type="entry name" value="SWAP"/>
    <property type="match status" value="2"/>
</dbReference>
<dbReference type="InterPro" id="IPR019775">
    <property type="entry name" value="WD40_repeat_CS"/>
</dbReference>
<feature type="repeat" description="WD" evidence="8">
    <location>
        <begin position="411"/>
        <end position="452"/>
    </location>
</feature>
<evidence type="ECO:0000256" key="2">
    <source>
        <dbReference type="ARBA" id="ARBA00022574"/>
    </source>
</evidence>
<dbReference type="InterPro" id="IPR000061">
    <property type="entry name" value="Surp"/>
</dbReference>
<feature type="region of interest" description="Disordered" evidence="9">
    <location>
        <begin position="581"/>
        <end position="600"/>
    </location>
</feature>
<keyword evidence="4" id="KW-0747">Spliceosome</keyword>
<dbReference type="GO" id="GO:0000381">
    <property type="term" value="P:regulation of alternative mRNA splicing, via spliceosome"/>
    <property type="evidence" value="ECO:0007669"/>
    <property type="project" value="TreeGrafter"/>
</dbReference>
<dbReference type="PROSITE" id="PS00678">
    <property type="entry name" value="WD_REPEATS_1"/>
    <property type="match status" value="1"/>
</dbReference>
<evidence type="ECO:0000259" key="11">
    <source>
        <dbReference type="PROSITE" id="PS50128"/>
    </source>
</evidence>
<sequence>MDSNFNGDLPPTYSNQKDSLRAPAISSQEMNLLILSYLQDSGFNHTAFTLNTEASLPLTKPNGPLERGLLIKYLQKGLLYDEIERSVRTDGTIVPYERPLRLLKDVDVQDFSIADASIPQPPPPALIAPMASDRPANAQIIVDPSTQIANSKRKHADSSDEADDDSSASMDTEKANDKYRRTARDVNKVKVRSSNNGPVPTPPKPKFKPGEAPREQMKKLTKAEAIWLEGHMGNVYATAFNPKYSNVSASSGADGILKIWTLPAVGREMKGKTLEVIDCSQLKGPPRKGDGRDITTIAWSSDGEMIMTGAYDGSVWIWTRNGDILMEKRVHKGPVFSVKFNKDGTRALTAGLDKRTIVWDIQTFDIEHQWQYHMGSILDADWLDNDILATAGGDRIIYVFKCGDPEPIKALYGHTREVNQVRWDPSGEYLASGSDDATIRVWKFSKEEPYDRRPQPDADCIRVMRGHEREIGCLIWAPQSNFLDKPLLLSGGMDGHMNGNPQITKIPPPEGMIYPPPDIRSIVDKTANYVANSPHGALLEEKIREKERSNAKFAFLNSADAYHGYYKWKCDRVKAGDKEDTFGRSAASTPSISQVPSTYPSKPIPKEPLAHEFSADIPDNALAVDLDIIRLTALFTARRGKSFISMLGGRENRNPQFDFLRPNHSLFGLFNNYVEQYMKVIKGTSAPLDDDFDRLSLSEKKKQLVDNANLRAEWESYKRDGLKKREQESEKELAAFQSIDWQDFVVCETIEITPADSVLELPAPLSIKEVRNLAMAQKRMTSLLEEEIITEPSTSTQDVNMEAAPQQGQGHVPQQYTPQPTAQAPIAPEGMKIKTNYVPKSQKQQQQIPQGFSRSPISGALVPNEEFANHLRIELLDPKWQEKKEYAESRRQASVLLQQGADVASSLKNLAQGRTDIFGQDREKAELRRKEAEAAAQDVKRRKEAGVWDGHTASADSISQRYQAQADSEVQAERINQTLGINQAPQATTAGPQINSYGNMYDPSGATMSAAPSGPSVPKFHMPHSGNVRTADEAEMEPFAVKSKRAKVQKLPEGQYYTEDEWMDYHPAGQVTLKVQLPLDQSNSEWGLDGSIVQLSPTPLTAMSGVIREHISEALEDKNGAGKRGPPIGRMKLDFGNITLSNSKTIASYNLDDGDQIKLSVRQGKK</sequence>
<feature type="repeat" description="WD" evidence="8">
    <location>
        <begin position="228"/>
        <end position="262"/>
    </location>
</feature>
<dbReference type="eggNOG" id="KOG0273">
    <property type="taxonomic scope" value="Eukaryota"/>
</dbReference>
<dbReference type="AlphaFoldDB" id="R9AKR1"/>
<keyword evidence="2 8" id="KW-0853">WD repeat</keyword>
<gene>
    <name evidence="12" type="ORF">J056_003355</name>
</gene>
<feature type="region of interest" description="Disordered" evidence="9">
    <location>
        <begin position="143"/>
        <end position="214"/>
    </location>
</feature>
<comment type="subcellular location">
    <subcellularLocation>
        <location evidence="1">Nucleus</location>
    </subcellularLocation>
</comment>
<dbReference type="SUPFAM" id="SSF109905">
    <property type="entry name" value="Surp module (SWAP domain)"/>
    <property type="match status" value="2"/>
</dbReference>
<dbReference type="Gene3D" id="1.10.10.790">
    <property type="entry name" value="Surp module"/>
    <property type="match status" value="2"/>
</dbReference>
<protein>
    <submittedName>
        <fullName evidence="12">F-box-like/WD repeat-containing protein TBL1XR1</fullName>
    </submittedName>
</protein>
<dbReference type="PROSITE" id="PS50082">
    <property type="entry name" value="WD_REPEATS_2"/>
    <property type="match status" value="4"/>
</dbReference>
<keyword evidence="7" id="KW-0539">Nucleus</keyword>
<dbReference type="Pfam" id="PF01805">
    <property type="entry name" value="Surp"/>
    <property type="match status" value="2"/>
</dbReference>
<dbReference type="Proteomes" id="UP000014064">
    <property type="component" value="Unassembled WGS sequence"/>
</dbReference>
<dbReference type="eggNOG" id="KOG0007">
    <property type="taxonomic scope" value="Eukaryota"/>
</dbReference>
<feature type="compositionally biased region" description="Low complexity" evidence="9">
    <location>
        <begin position="839"/>
        <end position="850"/>
    </location>
</feature>
<dbReference type="SUPFAM" id="SSF54236">
    <property type="entry name" value="Ubiquitin-like"/>
    <property type="match status" value="1"/>
</dbReference>
<feature type="domain" description="Ubiquitin-like" evidence="10">
    <location>
        <begin position="1107"/>
        <end position="1163"/>
    </location>
</feature>
<dbReference type="Pfam" id="PF12230">
    <property type="entry name" value="PRP21_like_P"/>
    <property type="match status" value="1"/>
</dbReference>
<dbReference type="RefSeq" id="XP_009266853.1">
    <property type="nucleotide sequence ID" value="XM_009268578.1"/>
</dbReference>
<dbReference type="Gene3D" id="3.10.20.90">
    <property type="entry name" value="Phosphatidylinositol 3-kinase Catalytic Subunit, Chain A, domain 1"/>
    <property type="match status" value="1"/>
</dbReference>
<evidence type="ECO:0000256" key="5">
    <source>
        <dbReference type="ARBA" id="ARBA00022737"/>
    </source>
</evidence>
<name>R9AKR1_WALI9</name>
<dbReference type="GO" id="GO:0071013">
    <property type="term" value="C:catalytic step 2 spliceosome"/>
    <property type="evidence" value="ECO:0007669"/>
    <property type="project" value="TreeGrafter"/>
</dbReference>
<dbReference type="SUPFAM" id="SSF50978">
    <property type="entry name" value="WD40 repeat-like"/>
    <property type="match status" value="1"/>
</dbReference>
<feature type="repeat" description="WD" evidence="8">
    <location>
        <begin position="328"/>
        <end position="369"/>
    </location>
</feature>
<dbReference type="InterPro" id="IPR022030">
    <property type="entry name" value="SF3A1_dom"/>
</dbReference>
<dbReference type="InterPro" id="IPR006594">
    <property type="entry name" value="LisH"/>
</dbReference>
<evidence type="ECO:0000259" key="10">
    <source>
        <dbReference type="PROSITE" id="PS50053"/>
    </source>
</evidence>
<dbReference type="CDD" id="cd00200">
    <property type="entry name" value="WD40"/>
    <property type="match status" value="1"/>
</dbReference>
<keyword evidence="5" id="KW-0677">Repeat</keyword>
<accession>R9AKR1</accession>
<dbReference type="InterPro" id="IPR045146">
    <property type="entry name" value="SF3A1"/>
</dbReference>
<dbReference type="InterPro" id="IPR001680">
    <property type="entry name" value="WD40_rpt"/>
</dbReference>
<evidence type="ECO:0000313" key="12">
    <source>
        <dbReference type="EMBL" id="EOR02793.1"/>
    </source>
</evidence>
<dbReference type="OrthoDB" id="1367865at2759"/>
<dbReference type="EMBL" id="KE007227">
    <property type="protein sequence ID" value="EOR02793.1"/>
    <property type="molecule type" value="Genomic_DNA"/>
</dbReference>
<dbReference type="GO" id="GO:0005686">
    <property type="term" value="C:U2 snRNP"/>
    <property type="evidence" value="ECO:0007669"/>
    <property type="project" value="UniProtKB-ARBA"/>
</dbReference>
<evidence type="ECO:0000256" key="3">
    <source>
        <dbReference type="ARBA" id="ARBA00022664"/>
    </source>
</evidence>
<dbReference type="FunFam" id="1.10.10.790:FF:000002">
    <property type="entry name" value="Splicing factor 3A subunit 1"/>
    <property type="match status" value="1"/>
</dbReference>
<dbReference type="PROSITE" id="PS50896">
    <property type="entry name" value="LISH"/>
    <property type="match status" value="1"/>
</dbReference>
<dbReference type="HOGENOM" id="CLU_274662_0_0_1"/>
<dbReference type="KEGG" id="wic:J056_003355"/>
<evidence type="ECO:0000256" key="6">
    <source>
        <dbReference type="ARBA" id="ARBA00023187"/>
    </source>
</evidence>
<dbReference type="InterPro" id="IPR036322">
    <property type="entry name" value="WD40_repeat_dom_sf"/>
</dbReference>
<organism evidence="12 13">
    <name type="scientific">Wallemia ichthyophaga (strain EXF-994 / CBS 113033)</name>
    <dbReference type="NCBI Taxonomy" id="1299270"/>
    <lineage>
        <taxon>Eukaryota</taxon>
        <taxon>Fungi</taxon>
        <taxon>Dikarya</taxon>
        <taxon>Basidiomycota</taxon>
        <taxon>Wallemiomycotina</taxon>
        <taxon>Wallemiomycetes</taxon>
        <taxon>Wallemiales</taxon>
        <taxon>Wallemiaceae</taxon>
        <taxon>Wallemia</taxon>
    </lineage>
</organism>
<dbReference type="InterPro" id="IPR000626">
    <property type="entry name" value="Ubiquitin-like_dom"/>
</dbReference>
<dbReference type="GO" id="GO:0003723">
    <property type="term" value="F:RNA binding"/>
    <property type="evidence" value="ECO:0007669"/>
    <property type="project" value="InterPro"/>
</dbReference>